<dbReference type="PROSITE" id="PS51257">
    <property type="entry name" value="PROKAR_LIPOPROTEIN"/>
    <property type="match status" value="1"/>
</dbReference>
<dbReference type="InterPro" id="IPR028082">
    <property type="entry name" value="Peripla_BP_I"/>
</dbReference>
<dbReference type="CDD" id="cd06354">
    <property type="entry name" value="PBP1_PrnA-like"/>
    <property type="match status" value="1"/>
</dbReference>
<keyword evidence="3" id="KW-1003">Cell membrane</keyword>
<gene>
    <name evidence="9" type="ORF">Aiant_36280</name>
</gene>
<dbReference type="PANTHER" id="PTHR34296:SF2">
    <property type="entry name" value="ABC TRANSPORTER GUANOSINE-BINDING PROTEIN NUPN"/>
    <property type="match status" value="1"/>
</dbReference>
<reference evidence="9 10" key="1">
    <citation type="submission" date="2020-08" db="EMBL/GenBank/DDBJ databases">
        <title>Whole genome shotgun sequence of Actinoplanes ianthinogenes NBRC 13996.</title>
        <authorList>
            <person name="Komaki H."/>
            <person name="Tamura T."/>
        </authorList>
    </citation>
    <scope>NUCLEOTIDE SEQUENCE [LARGE SCALE GENOMIC DNA]</scope>
    <source>
        <strain evidence="9 10">NBRC 13996</strain>
    </source>
</reference>
<evidence type="ECO:0000256" key="7">
    <source>
        <dbReference type="SAM" id="SignalP"/>
    </source>
</evidence>
<feature type="chain" id="PRO_5047080422" evidence="7">
    <location>
        <begin position="24"/>
        <end position="364"/>
    </location>
</feature>
<comment type="similarity">
    <text evidence="2">Belongs to the BMP lipoprotein family.</text>
</comment>
<evidence type="ECO:0000259" key="8">
    <source>
        <dbReference type="Pfam" id="PF02608"/>
    </source>
</evidence>
<dbReference type="EMBL" id="AP023356">
    <property type="protein sequence ID" value="BCJ42971.1"/>
    <property type="molecule type" value="Genomic_DNA"/>
</dbReference>
<dbReference type="Proteomes" id="UP000676967">
    <property type="component" value="Chromosome"/>
</dbReference>
<dbReference type="InterPro" id="IPR003760">
    <property type="entry name" value="PnrA-like"/>
</dbReference>
<evidence type="ECO:0000256" key="4">
    <source>
        <dbReference type="ARBA" id="ARBA00022729"/>
    </source>
</evidence>
<dbReference type="SUPFAM" id="SSF53822">
    <property type="entry name" value="Periplasmic binding protein-like I"/>
    <property type="match status" value="1"/>
</dbReference>
<keyword evidence="6" id="KW-0449">Lipoprotein</keyword>
<comment type="subcellular location">
    <subcellularLocation>
        <location evidence="1">Cell membrane</location>
        <topology evidence="1">Lipid-anchor</topology>
    </subcellularLocation>
</comment>
<dbReference type="InterPro" id="IPR050957">
    <property type="entry name" value="BMP_lipoprotein"/>
</dbReference>
<keyword evidence="5" id="KW-0472">Membrane</keyword>
<dbReference type="RefSeq" id="WP_189328412.1">
    <property type="nucleotide sequence ID" value="NZ_AP023356.1"/>
</dbReference>
<evidence type="ECO:0000256" key="3">
    <source>
        <dbReference type="ARBA" id="ARBA00022475"/>
    </source>
</evidence>
<evidence type="ECO:0000256" key="1">
    <source>
        <dbReference type="ARBA" id="ARBA00004193"/>
    </source>
</evidence>
<dbReference type="Pfam" id="PF02608">
    <property type="entry name" value="Bmp"/>
    <property type="match status" value="1"/>
</dbReference>
<keyword evidence="4 7" id="KW-0732">Signal</keyword>
<evidence type="ECO:0000256" key="5">
    <source>
        <dbReference type="ARBA" id="ARBA00023136"/>
    </source>
</evidence>
<proteinExistence type="inferred from homology"/>
<name>A0ABM7LUH5_9ACTN</name>
<protein>
    <submittedName>
        <fullName evidence="9">BMP family ABC transporter substrate-binding protein</fullName>
    </submittedName>
</protein>
<feature type="domain" description="ABC transporter substrate-binding protein PnrA-like" evidence="8">
    <location>
        <begin position="48"/>
        <end position="352"/>
    </location>
</feature>
<organism evidence="9 10">
    <name type="scientific">Actinoplanes ianthinogenes</name>
    <dbReference type="NCBI Taxonomy" id="122358"/>
    <lineage>
        <taxon>Bacteria</taxon>
        <taxon>Bacillati</taxon>
        <taxon>Actinomycetota</taxon>
        <taxon>Actinomycetes</taxon>
        <taxon>Micromonosporales</taxon>
        <taxon>Micromonosporaceae</taxon>
        <taxon>Actinoplanes</taxon>
    </lineage>
</organism>
<dbReference type="Gene3D" id="3.40.50.2300">
    <property type="match status" value="2"/>
</dbReference>
<evidence type="ECO:0000313" key="9">
    <source>
        <dbReference type="EMBL" id="BCJ42971.1"/>
    </source>
</evidence>
<keyword evidence="10" id="KW-1185">Reference proteome</keyword>
<evidence type="ECO:0000256" key="6">
    <source>
        <dbReference type="ARBA" id="ARBA00023288"/>
    </source>
</evidence>
<sequence>MRPVRGKRIVAILAAGGLTLAAAACGNAPEETSSGSASASAAAAYKACMVTDTGGIDDKSFNASAWAGIQAAKAEASNVDPKYVSSSSEADYEPGLRNFVSQKCDYILAVGGLMGDATKKVAGESASSQFAIVDSSSSGANVYPMQFATQQAAFLAGYLAAGYSKSGKVGTYGGLKIPPVTIFMDGFADGVAYYNQKKGKTVQVLGWDKAKQNGTFADSFIDQNKGKTITQTLVSQGADVVLPVAGGTGLGTAQVAKDSAGKVSVIWVDQDGCKSAAQYCDVFLSTVVKNVEEAVKESVVKGAKGEKLAAAPGYIGTLENDGVSLAPYNQFDSKVDATLKSEIDQLKKDIISGTVKAESASAPK</sequence>
<evidence type="ECO:0000256" key="2">
    <source>
        <dbReference type="ARBA" id="ARBA00008610"/>
    </source>
</evidence>
<evidence type="ECO:0000313" key="10">
    <source>
        <dbReference type="Proteomes" id="UP000676967"/>
    </source>
</evidence>
<accession>A0ABM7LUH5</accession>
<feature type="signal peptide" evidence="7">
    <location>
        <begin position="1"/>
        <end position="23"/>
    </location>
</feature>
<dbReference type="PANTHER" id="PTHR34296">
    <property type="entry name" value="TRANSCRIPTIONAL ACTIVATOR PROTEIN MED"/>
    <property type="match status" value="1"/>
</dbReference>